<dbReference type="OrthoDB" id="1114934at2"/>
<comment type="caution">
    <text evidence="2">The sequence shown here is derived from an EMBL/GenBank/DDBJ whole genome shotgun (WGS) entry which is preliminary data.</text>
</comment>
<dbReference type="AlphaFoldDB" id="A0A504JLK9"/>
<accession>A0A504JLK9</accession>
<dbReference type="Pfam" id="PF13349">
    <property type="entry name" value="DUF4097"/>
    <property type="match status" value="1"/>
</dbReference>
<dbReference type="RefSeq" id="WP_140592279.1">
    <property type="nucleotide sequence ID" value="NZ_VFWZ01000002.1"/>
</dbReference>
<organism evidence="2 3">
    <name type="scientific">Aquimarina algicola</name>
    <dbReference type="NCBI Taxonomy" id="2589995"/>
    <lineage>
        <taxon>Bacteria</taxon>
        <taxon>Pseudomonadati</taxon>
        <taxon>Bacteroidota</taxon>
        <taxon>Flavobacteriia</taxon>
        <taxon>Flavobacteriales</taxon>
        <taxon>Flavobacteriaceae</taxon>
        <taxon>Aquimarina</taxon>
    </lineage>
</organism>
<dbReference type="EMBL" id="VFWZ01000002">
    <property type="protein sequence ID" value="TPN87639.1"/>
    <property type="molecule type" value="Genomic_DNA"/>
</dbReference>
<protein>
    <submittedName>
        <fullName evidence="2">DUF4097 domain-containing protein</fullName>
    </submittedName>
</protein>
<sequence length="253" mass="27352">MNRITITIIVFIIATLNGISQDYTHNLQGVKKVKISSATDINIRTHTKKELLIKSEENGQIPEKAKGLKAIFPGGDDNTGYGINVIKEGEILILKNLKNMHSEEMDIYLPKDINITVENPSIGDLNINGFTSEIEVKSNVGEIKIHNVTGPIVAKSSAGDIEVIFDKINQSSPISLITSSGDVDVSLPSSTPANLSLKASMGEIYTDFDLKIPSGKDNMQVVGGSRSIDTKINSGGVNISLRCSVGNIYLRKK</sequence>
<feature type="domain" description="DUF4097" evidence="1">
    <location>
        <begin position="123"/>
        <end position="248"/>
    </location>
</feature>
<evidence type="ECO:0000313" key="3">
    <source>
        <dbReference type="Proteomes" id="UP000315540"/>
    </source>
</evidence>
<evidence type="ECO:0000313" key="2">
    <source>
        <dbReference type="EMBL" id="TPN87639.1"/>
    </source>
</evidence>
<reference evidence="2 3" key="1">
    <citation type="submission" date="2019-06" db="EMBL/GenBank/DDBJ databases">
        <authorList>
            <person name="Meng X."/>
        </authorList>
    </citation>
    <scope>NUCLEOTIDE SEQUENCE [LARGE SCALE GENOMIC DNA]</scope>
    <source>
        <strain evidence="2 3">M625</strain>
    </source>
</reference>
<gene>
    <name evidence="2" type="ORF">FHK87_08665</name>
</gene>
<dbReference type="InterPro" id="IPR025164">
    <property type="entry name" value="Toastrack_DUF4097"/>
</dbReference>
<evidence type="ECO:0000259" key="1">
    <source>
        <dbReference type="Pfam" id="PF13349"/>
    </source>
</evidence>
<dbReference type="Proteomes" id="UP000315540">
    <property type="component" value="Unassembled WGS sequence"/>
</dbReference>
<keyword evidence="3" id="KW-1185">Reference proteome</keyword>
<proteinExistence type="predicted"/>
<name>A0A504JLK9_9FLAO</name>